<dbReference type="RefSeq" id="WP_022275822.1">
    <property type="nucleotide sequence ID" value="NZ_CABIXA010000021.1"/>
</dbReference>
<dbReference type="GeneID" id="92987110"/>
<evidence type="ECO:0000313" key="3">
    <source>
        <dbReference type="EMBL" id="KAA5229325.1"/>
    </source>
</evidence>
<dbReference type="STRING" id="338188.ERS852397_03163"/>
<feature type="signal peptide" evidence="1">
    <location>
        <begin position="1"/>
        <end position="22"/>
    </location>
</feature>
<evidence type="ECO:0000313" key="6">
    <source>
        <dbReference type="Proteomes" id="UP000421791"/>
    </source>
</evidence>
<keyword evidence="7" id="KW-1185">Reference proteome</keyword>
<keyword evidence="1" id="KW-0732">Signal</keyword>
<dbReference type="Proteomes" id="UP000421791">
    <property type="component" value="Unassembled WGS sequence"/>
</dbReference>
<organism evidence="2 5">
    <name type="scientific">Bacteroides finegoldii</name>
    <dbReference type="NCBI Taxonomy" id="338188"/>
    <lineage>
        <taxon>Bacteria</taxon>
        <taxon>Pseudomonadati</taxon>
        <taxon>Bacteroidota</taxon>
        <taxon>Bacteroidia</taxon>
        <taxon>Bacteroidales</taxon>
        <taxon>Bacteroidaceae</taxon>
        <taxon>Bacteroides</taxon>
    </lineage>
</organism>
<name>A0A174J7H3_9BACE</name>
<gene>
    <name evidence="2" type="ORF">ERS852397_03163</name>
    <name evidence="4" type="ORF">F2Z09_12720</name>
    <name evidence="3" type="ORF">F2Z22_14240</name>
</gene>
<dbReference type="EMBL" id="VWAK01000025">
    <property type="protein sequence ID" value="KAA5229325.1"/>
    <property type="molecule type" value="Genomic_DNA"/>
</dbReference>
<dbReference type="Proteomes" id="UP000095517">
    <property type="component" value="Unassembled WGS sequence"/>
</dbReference>
<dbReference type="Proteomes" id="UP000440198">
    <property type="component" value="Unassembled WGS sequence"/>
</dbReference>
<accession>A0A174J7H3</accession>
<evidence type="ECO:0000313" key="4">
    <source>
        <dbReference type="EMBL" id="KAA5256073.1"/>
    </source>
</evidence>
<evidence type="ECO:0008006" key="8">
    <source>
        <dbReference type="Google" id="ProtNLM"/>
    </source>
</evidence>
<evidence type="ECO:0000256" key="1">
    <source>
        <dbReference type="SAM" id="SignalP"/>
    </source>
</evidence>
<feature type="chain" id="PRO_5044549936" description="Lipoprotein" evidence="1">
    <location>
        <begin position="23"/>
        <end position="74"/>
    </location>
</feature>
<sequence length="74" mass="8292">MKKKIYSGIFMISLALSGAIYAACEDIDELPPQSDTNFINKTYKLPNPTVLTTEEVAEYNAIKAEYESSINQQQ</sequence>
<dbReference type="EMBL" id="CYZH01000021">
    <property type="protein sequence ID" value="CUO94611.1"/>
    <property type="molecule type" value="Genomic_DNA"/>
</dbReference>
<dbReference type="AlphaFoldDB" id="A0A174J7H3"/>
<reference evidence="2 5" key="1">
    <citation type="submission" date="2015-09" db="EMBL/GenBank/DDBJ databases">
        <authorList>
            <consortium name="Pathogen Informatics"/>
        </authorList>
    </citation>
    <scope>NUCLEOTIDE SEQUENCE [LARGE SCALE GENOMIC DNA]</scope>
    <source>
        <strain evidence="2 5">2789STDY5608840</strain>
    </source>
</reference>
<protein>
    <recommendedName>
        <fullName evidence="8">Lipoprotein</fullName>
    </recommendedName>
</protein>
<evidence type="ECO:0000313" key="5">
    <source>
        <dbReference type="Proteomes" id="UP000095517"/>
    </source>
</evidence>
<proteinExistence type="predicted"/>
<evidence type="ECO:0000313" key="7">
    <source>
        <dbReference type="Proteomes" id="UP000440198"/>
    </source>
</evidence>
<reference evidence="6 7" key="2">
    <citation type="journal article" date="2019" name="Nat. Med.">
        <title>A library of human gut bacterial isolates paired with longitudinal multiomics data enables mechanistic microbiome research.</title>
        <authorList>
            <person name="Poyet M."/>
            <person name="Groussin M."/>
            <person name="Gibbons S.M."/>
            <person name="Avila-Pacheco J."/>
            <person name="Jiang X."/>
            <person name="Kearney S.M."/>
            <person name="Perrotta A.R."/>
            <person name="Berdy B."/>
            <person name="Zhao S."/>
            <person name="Lieberman T.D."/>
            <person name="Swanson P.K."/>
            <person name="Smith M."/>
            <person name="Roesemann S."/>
            <person name="Alexander J.E."/>
            <person name="Rich S.A."/>
            <person name="Livny J."/>
            <person name="Vlamakis H."/>
            <person name="Clish C."/>
            <person name="Bullock K."/>
            <person name="Deik A."/>
            <person name="Scott J."/>
            <person name="Pierce K.A."/>
            <person name="Xavier R.J."/>
            <person name="Alm E.J."/>
        </authorList>
    </citation>
    <scope>NUCLEOTIDE SEQUENCE [LARGE SCALE GENOMIC DNA]</scope>
    <source>
        <strain evidence="4 7">BIOML-A2</strain>
        <strain evidence="3 6">BIOML-A6</strain>
    </source>
</reference>
<evidence type="ECO:0000313" key="2">
    <source>
        <dbReference type="EMBL" id="CUO94611.1"/>
    </source>
</evidence>
<dbReference type="EMBL" id="VWAG01000022">
    <property type="protein sequence ID" value="KAA5256073.1"/>
    <property type="molecule type" value="Genomic_DNA"/>
</dbReference>